<reference evidence="3" key="1">
    <citation type="journal article" date="2017" name="J. Biotechnol.">
        <title>Complete genome sequence of Novosphingobium resinovorum SA1, a versatile xenobiotic-degrading bacterium capable of utilizing sulfanilic acid.</title>
        <authorList>
            <person name="Hegedus B."/>
            <person name="Kos P.B."/>
            <person name="Balint B."/>
            <person name="Maroti G."/>
            <person name="Gan H.M."/>
            <person name="Perei K."/>
            <person name="Rakhely G."/>
        </authorList>
    </citation>
    <scope>NUCLEOTIDE SEQUENCE [LARGE SCALE GENOMIC DNA]</scope>
    <source>
        <strain evidence="3">SA1</strain>
    </source>
</reference>
<organism evidence="2 3">
    <name type="scientific">Novosphingobium resinovorum</name>
    <dbReference type="NCBI Taxonomy" id="158500"/>
    <lineage>
        <taxon>Bacteria</taxon>
        <taxon>Pseudomonadati</taxon>
        <taxon>Pseudomonadota</taxon>
        <taxon>Alphaproteobacteria</taxon>
        <taxon>Sphingomonadales</taxon>
        <taxon>Sphingomonadaceae</taxon>
        <taxon>Novosphingobium</taxon>
    </lineage>
</organism>
<evidence type="ECO:0000313" key="3">
    <source>
        <dbReference type="Proteomes" id="UP000094626"/>
    </source>
</evidence>
<feature type="signal peptide" evidence="1">
    <location>
        <begin position="1"/>
        <end position="20"/>
    </location>
</feature>
<evidence type="ECO:0000256" key="1">
    <source>
        <dbReference type="SAM" id="SignalP"/>
    </source>
</evidence>
<dbReference type="EMBL" id="CP017075">
    <property type="protein sequence ID" value="AOR76527.1"/>
    <property type="molecule type" value="Genomic_DNA"/>
</dbReference>
<keyword evidence="3" id="KW-1185">Reference proteome</keyword>
<dbReference type="RefSeq" id="WP_069707938.1">
    <property type="nucleotide sequence ID" value="NZ_CP017075.1"/>
</dbReference>
<feature type="chain" id="PRO_5009104657" evidence="1">
    <location>
        <begin position="21"/>
        <end position="186"/>
    </location>
</feature>
<protein>
    <submittedName>
        <fullName evidence="2">Uncharacterized protein</fullName>
    </submittedName>
</protein>
<dbReference type="AlphaFoldDB" id="A0A1D8A334"/>
<sequence>MRLILIGFLLAGAVAVAPLAAKERAPRVTVEDDSLSPLVIVSTAPTGRAKGHIPNGEGDIWLQAGIDRGTGRTVYRVTASIGYWGQWGFYRAANYSVPGSTPGTAALDTVNRSTLACMAPAGCKHVETVAFTVSPELLDQVAASGAPWRFRFMGSAGPKWEETLSPAEVRTLLDAVAARTKKPAAE</sequence>
<proteinExistence type="predicted"/>
<accession>A0A1D8A334</accession>
<dbReference type="KEGG" id="nre:BES08_07055"/>
<gene>
    <name evidence="2" type="ORF">BES08_07055</name>
</gene>
<keyword evidence="1" id="KW-0732">Signal</keyword>
<dbReference type="Proteomes" id="UP000094626">
    <property type="component" value="Chromosome"/>
</dbReference>
<name>A0A1D8A334_9SPHN</name>
<evidence type="ECO:0000313" key="2">
    <source>
        <dbReference type="EMBL" id="AOR76527.1"/>
    </source>
</evidence>
<dbReference type="OrthoDB" id="7184748at2"/>